<dbReference type="GO" id="GO:0005524">
    <property type="term" value="F:ATP binding"/>
    <property type="evidence" value="ECO:0007669"/>
    <property type="project" value="UniProtKB-KW"/>
</dbReference>
<protein>
    <recommendedName>
        <fullName evidence="5">ABC transporter Uup C-terminal domain-containing protein</fullName>
    </recommendedName>
</protein>
<accession>A0A6C0QZF0</accession>
<dbReference type="Gene3D" id="1.10.287.380">
    <property type="entry name" value="Valyl-tRNA synthetase, C-terminal domain"/>
    <property type="match status" value="1"/>
</dbReference>
<dbReference type="InterPro" id="IPR037118">
    <property type="entry name" value="Val-tRNA_synth_C_sf"/>
</dbReference>
<gene>
    <name evidence="3" type="ORF">ERICV_04919</name>
</gene>
<keyword evidence="1" id="KW-0547">Nucleotide-binding</keyword>
<dbReference type="AlphaFoldDB" id="A0A6C0QZF0"/>
<dbReference type="RefSeq" id="WP_172423793.1">
    <property type="nucleotide sequence ID" value="NZ_CP019717.1"/>
</dbReference>
<evidence type="ECO:0000256" key="1">
    <source>
        <dbReference type="ARBA" id="ARBA00022741"/>
    </source>
</evidence>
<evidence type="ECO:0000313" key="4">
    <source>
        <dbReference type="Proteomes" id="UP000464330"/>
    </source>
</evidence>
<evidence type="ECO:0000256" key="2">
    <source>
        <dbReference type="ARBA" id="ARBA00022840"/>
    </source>
</evidence>
<dbReference type="Proteomes" id="UP000464330">
    <property type="component" value="Chromosome"/>
</dbReference>
<evidence type="ECO:0008006" key="5">
    <source>
        <dbReference type="Google" id="ProtNLM"/>
    </source>
</evidence>
<dbReference type="EMBL" id="CP019717">
    <property type="protein sequence ID" value="QHZ53907.1"/>
    <property type="molecule type" value="Genomic_DNA"/>
</dbReference>
<evidence type="ECO:0000313" key="3">
    <source>
        <dbReference type="EMBL" id="QHZ53907.1"/>
    </source>
</evidence>
<name>A0A6C0QZF0_9BACL</name>
<sequence>MERRIHGLEQKMKILDAALDSPGEWTLNIQEPGDIWKEREKVQEELDILYEQWLEAEESS</sequence>
<proteinExistence type="predicted"/>
<reference evidence="3 4" key="1">
    <citation type="journal article" date="2020" name="Int. J. Med. Microbiol.">
        <title>Discovery of Paenibacillus larvae ERIC V: Phenotypic and genomic comparison to genotypes ERIC I-IV reveal different inventories of virulence factors which correlate with epidemiological prevalences of American Foulbrood.</title>
        <authorList>
            <person name="Beims H."/>
            <person name="Bunk B."/>
            <person name="Erler S."/>
            <person name="Mohr K.I."/>
            <person name="Sproer C."/>
            <person name="Pradella S."/>
            <person name="Gunther G."/>
            <person name="Rohde M."/>
            <person name="von der Ohe W."/>
            <person name="Steinert M."/>
        </authorList>
    </citation>
    <scope>NUCLEOTIDE SEQUENCE [LARGE SCALE GENOMIC DNA]</scope>
    <source>
        <strain evidence="3">Eric_V</strain>
    </source>
</reference>
<organism evidence="3 4">
    <name type="scientific">Paenibacillus larvae subsp. larvae</name>
    <dbReference type="NCBI Taxonomy" id="147375"/>
    <lineage>
        <taxon>Bacteria</taxon>
        <taxon>Bacillati</taxon>
        <taxon>Bacillota</taxon>
        <taxon>Bacilli</taxon>
        <taxon>Bacillales</taxon>
        <taxon>Paenibacillaceae</taxon>
        <taxon>Paenibacillus</taxon>
    </lineage>
</organism>
<keyword evidence="2" id="KW-0067">ATP-binding</keyword>